<keyword evidence="1" id="KW-0472">Membrane</keyword>
<dbReference type="Proteomes" id="UP001211065">
    <property type="component" value="Unassembled WGS sequence"/>
</dbReference>
<keyword evidence="1" id="KW-1133">Transmembrane helix</keyword>
<dbReference type="EMBL" id="JADGJW010000822">
    <property type="protein sequence ID" value="KAJ3211643.1"/>
    <property type="molecule type" value="Genomic_DNA"/>
</dbReference>
<reference evidence="2" key="1">
    <citation type="submission" date="2020-05" db="EMBL/GenBank/DDBJ databases">
        <title>Phylogenomic resolution of chytrid fungi.</title>
        <authorList>
            <person name="Stajich J.E."/>
            <person name="Amses K."/>
            <person name="Simmons R."/>
            <person name="Seto K."/>
            <person name="Myers J."/>
            <person name="Bonds A."/>
            <person name="Quandt C.A."/>
            <person name="Barry K."/>
            <person name="Liu P."/>
            <person name="Grigoriev I."/>
            <person name="Longcore J.E."/>
            <person name="James T.Y."/>
        </authorList>
    </citation>
    <scope>NUCLEOTIDE SEQUENCE</scope>
    <source>
        <strain evidence="2">JEL0476</strain>
    </source>
</reference>
<proteinExistence type="predicted"/>
<sequence>MKYNSSSPCYSCDQNFLCIQNLFTKSYLEKDSLNASYHSCVCGSEKRVNDTLHCLNLALNKTCDFENHPFIFLYTLLLIDEPSLAANKPNNISRNPNNSAILPLLQKNCVNGLNENALNFIVNYNAENANVTYTNKNNFVSKENYSSSIIIGVLLLLLILTGVFAILFIKFKKKKKKDDKKSAADDSEVTSSSTRTLPYINIDI</sequence>
<organism evidence="2 3">
    <name type="scientific">Clydaea vesicula</name>
    <dbReference type="NCBI Taxonomy" id="447962"/>
    <lineage>
        <taxon>Eukaryota</taxon>
        <taxon>Fungi</taxon>
        <taxon>Fungi incertae sedis</taxon>
        <taxon>Chytridiomycota</taxon>
        <taxon>Chytridiomycota incertae sedis</taxon>
        <taxon>Chytridiomycetes</taxon>
        <taxon>Lobulomycetales</taxon>
        <taxon>Lobulomycetaceae</taxon>
        <taxon>Clydaea</taxon>
    </lineage>
</organism>
<dbReference type="AlphaFoldDB" id="A0AAD5TVV6"/>
<evidence type="ECO:0000313" key="2">
    <source>
        <dbReference type="EMBL" id="KAJ3211643.1"/>
    </source>
</evidence>
<evidence type="ECO:0000256" key="1">
    <source>
        <dbReference type="SAM" id="Phobius"/>
    </source>
</evidence>
<gene>
    <name evidence="2" type="ORF">HK099_007955</name>
</gene>
<keyword evidence="1" id="KW-0812">Transmembrane</keyword>
<feature type="transmembrane region" description="Helical" evidence="1">
    <location>
        <begin position="149"/>
        <end position="171"/>
    </location>
</feature>
<evidence type="ECO:0000313" key="3">
    <source>
        <dbReference type="Proteomes" id="UP001211065"/>
    </source>
</evidence>
<protein>
    <submittedName>
        <fullName evidence="2">Uncharacterized protein</fullName>
    </submittedName>
</protein>
<accession>A0AAD5TVV6</accession>
<keyword evidence="3" id="KW-1185">Reference proteome</keyword>
<comment type="caution">
    <text evidence="2">The sequence shown here is derived from an EMBL/GenBank/DDBJ whole genome shotgun (WGS) entry which is preliminary data.</text>
</comment>
<name>A0AAD5TVV6_9FUNG</name>